<protein>
    <submittedName>
        <fullName evidence="3">WcaI family glycosyltransferase</fullName>
    </submittedName>
</protein>
<dbReference type="InterPro" id="IPR050194">
    <property type="entry name" value="Glycosyltransferase_grp1"/>
</dbReference>
<dbReference type="Proteomes" id="UP000678281">
    <property type="component" value="Unassembled WGS sequence"/>
</dbReference>
<feature type="domain" description="Glycosyltransferase subfamily 4-like N-terminal" evidence="2">
    <location>
        <begin position="16"/>
        <end position="204"/>
    </location>
</feature>
<keyword evidence="4" id="KW-1185">Reference proteome</keyword>
<dbReference type="GO" id="GO:0016758">
    <property type="term" value="F:hexosyltransferase activity"/>
    <property type="evidence" value="ECO:0007669"/>
    <property type="project" value="TreeGrafter"/>
</dbReference>
<name>A0A942I5V8_9HYPH</name>
<dbReference type="NCBIfam" id="NF007640">
    <property type="entry name" value="PRK10307.1"/>
    <property type="match status" value="1"/>
</dbReference>
<evidence type="ECO:0000313" key="3">
    <source>
        <dbReference type="EMBL" id="MBS3848542.1"/>
    </source>
</evidence>
<reference evidence="3" key="1">
    <citation type="submission" date="2021-04" db="EMBL/GenBank/DDBJ databases">
        <title>Devosia litorisediminis sp. nov., isolated from a sand dune.</title>
        <authorList>
            <person name="Park S."/>
            <person name="Yoon J.-H."/>
        </authorList>
    </citation>
    <scope>NUCLEOTIDE SEQUENCE</scope>
    <source>
        <strain evidence="3">BSSL-BM10</strain>
    </source>
</reference>
<accession>A0A942I5V8</accession>
<organism evidence="3 4">
    <name type="scientific">Devosia litorisediminis</name>
    <dbReference type="NCBI Taxonomy" id="2829817"/>
    <lineage>
        <taxon>Bacteria</taxon>
        <taxon>Pseudomonadati</taxon>
        <taxon>Pseudomonadota</taxon>
        <taxon>Alphaproteobacteria</taxon>
        <taxon>Hyphomicrobiales</taxon>
        <taxon>Devosiaceae</taxon>
        <taxon>Devosia</taxon>
    </lineage>
</organism>
<evidence type="ECO:0000313" key="4">
    <source>
        <dbReference type="Proteomes" id="UP000678281"/>
    </source>
</evidence>
<dbReference type="InterPro" id="IPR028098">
    <property type="entry name" value="Glyco_trans_4-like_N"/>
</dbReference>
<dbReference type="Gene3D" id="3.40.50.2000">
    <property type="entry name" value="Glycogen Phosphorylase B"/>
    <property type="match status" value="2"/>
</dbReference>
<dbReference type="PANTHER" id="PTHR45947">
    <property type="entry name" value="SULFOQUINOVOSYL TRANSFERASE SQD2"/>
    <property type="match status" value="1"/>
</dbReference>
<dbReference type="CDD" id="cd03794">
    <property type="entry name" value="GT4_WbuB-like"/>
    <property type="match status" value="1"/>
</dbReference>
<dbReference type="Pfam" id="PF13579">
    <property type="entry name" value="Glyco_trans_4_4"/>
    <property type="match status" value="1"/>
</dbReference>
<evidence type="ECO:0000259" key="2">
    <source>
        <dbReference type="Pfam" id="PF13579"/>
    </source>
</evidence>
<gene>
    <name evidence="3" type="ORF">KD146_07485</name>
</gene>
<dbReference type="EMBL" id="JAGXTP010000001">
    <property type="protein sequence ID" value="MBS3848542.1"/>
    <property type="molecule type" value="Genomic_DNA"/>
</dbReference>
<dbReference type="InterPro" id="IPR001296">
    <property type="entry name" value="Glyco_trans_1"/>
</dbReference>
<dbReference type="PANTHER" id="PTHR45947:SF3">
    <property type="entry name" value="SULFOQUINOVOSYL TRANSFERASE SQD2"/>
    <property type="match status" value="1"/>
</dbReference>
<dbReference type="Pfam" id="PF00534">
    <property type="entry name" value="Glycos_transf_1"/>
    <property type="match status" value="1"/>
</dbReference>
<comment type="caution">
    <text evidence="3">The sequence shown here is derived from an EMBL/GenBank/DDBJ whole genome shotgun (WGS) entry which is preliminary data.</text>
</comment>
<dbReference type="SUPFAM" id="SSF53756">
    <property type="entry name" value="UDP-Glycosyltransferase/glycogen phosphorylase"/>
    <property type="match status" value="1"/>
</dbReference>
<sequence length="419" mass="46231">MRILIVGLNYSPEKVGIAVYTTGLAEYLVAEGNEVKVVAGNPYYPSWQPIDGFKAGRYSHQVKNGVKVTWVPHYIPRNPTGGKRLLHHISFALSSLLPAIKEALSWKPHIVITIAPSLIAAPVARLAALICGAKSWLHLQDFEVEAAFATNLLTGGGVVKGVALYFERIILCMFHSVSTISPQMCLRLIAKGIPSTQISEFRNWADLEGIKPAEHFSTFRRRWAILTPYVALYSGNIGNKQGVELIVEAARNLQHRDDLTFVVCGEGPRRKEMEMRAADLKNIQFHDLQPREQLNDLLALATIHLMPQTAGAADLLLPSKLTNMLASGRPIVTTAEKNTSLAVEVEGCGITVPPSSPSKFAGAIEELLTNTDLYERASRASRQRAEQNWDAQVILGELHRKLHHTVEGVRPEHLDVGRE</sequence>
<dbReference type="RefSeq" id="WP_212658080.1">
    <property type="nucleotide sequence ID" value="NZ_JAGXTP010000001.1"/>
</dbReference>
<proteinExistence type="predicted"/>
<dbReference type="AlphaFoldDB" id="A0A942I5V8"/>
<feature type="domain" description="Glycosyl transferase family 1" evidence="1">
    <location>
        <begin position="220"/>
        <end position="384"/>
    </location>
</feature>
<evidence type="ECO:0000259" key="1">
    <source>
        <dbReference type="Pfam" id="PF00534"/>
    </source>
</evidence>